<name>A0A9D4DGL2_DREPO</name>
<dbReference type="EMBL" id="JAIWYP010000010">
    <property type="protein sequence ID" value="KAH3748170.1"/>
    <property type="molecule type" value="Genomic_DNA"/>
</dbReference>
<keyword evidence="4" id="KW-1185">Reference proteome</keyword>
<sequence length="54" mass="6174">MSQQDEQIGKLTKEKKALDDTVKKTQDALKAEEEKVNNLNKLKQKLESTLDEVT</sequence>
<evidence type="ECO:0000256" key="1">
    <source>
        <dbReference type="SAM" id="MobiDB-lite"/>
    </source>
</evidence>
<organism evidence="2 4">
    <name type="scientific">Dreissena polymorpha</name>
    <name type="common">Zebra mussel</name>
    <name type="synonym">Mytilus polymorpha</name>
    <dbReference type="NCBI Taxonomy" id="45954"/>
    <lineage>
        <taxon>Eukaryota</taxon>
        <taxon>Metazoa</taxon>
        <taxon>Spiralia</taxon>
        <taxon>Lophotrochozoa</taxon>
        <taxon>Mollusca</taxon>
        <taxon>Bivalvia</taxon>
        <taxon>Autobranchia</taxon>
        <taxon>Heteroconchia</taxon>
        <taxon>Euheterodonta</taxon>
        <taxon>Imparidentia</taxon>
        <taxon>Neoheterodontei</taxon>
        <taxon>Myida</taxon>
        <taxon>Dreissenoidea</taxon>
        <taxon>Dreissenidae</taxon>
        <taxon>Dreissena</taxon>
    </lineage>
</organism>
<feature type="region of interest" description="Disordered" evidence="1">
    <location>
        <begin position="1"/>
        <end position="54"/>
    </location>
</feature>
<dbReference type="SUPFAM" id="SSF90257">
    <property type="entry name" value="Myosin rod fragments"/>
    <property type="match status" value="1"/>
</dbReference>
<comment type="caution">
    <text evidence="2">The sequence shown here is derived from an EMBL/GenBank/DDBJ whole genome shotgun (WGS) entry which is preliminary data.</text>
</comment>
<dbReference type="AlphaFoldDB" id="A0A9D4DGL2"/>
<proteinExistence type="predicted"/>
<dbReference type="EMBL" id="JAIWYP010000010">
    <property type="protein sequence ID" value="KAH3748230.1"/>
    <property type="molecule type" value="Genomic_DNA"/>
</dbReference>
<feature type="compositionally biased region" description="Basic and acidic residues" evidence="1">
    <location>
        <begin position="7"/>
        <end position="36"/>
    </location>
</feature>
<dbReference type="Proteomes" id="UP000828390">
    <property type="component" value="Unassembled WGS sequence"/>
</dbReference>
<evidence type="ECO:0000313" key="4">
    <source>
        <dbReference type="Proteomes" id="UP000828390"/>
    </source>
</evidence>
<protein>
    <submittedName>
        <fullName evidence="2">Uncharacterized protein</fullName>
    </submittedName>
</protein>
<gene>
    <name evidence="2" type="ORF">DPMN_182608</name>
    <name evidence="3" type="ORF">DPMN_182668</name>
</gene>
<evidence type="ECO:0000313" key="2">
    <source>
        <dbReference type="EMBL" id="KAH3748170.1"/>
    </source>
</evidence>
<evidence type="ECO:0000313" key="3">
    <source>
        <dbReference type="EMBL" id="KAH3748230.1"/>
    </source>
</evidence>
<dbReference type="Gene3D" id="1.20.5.340">
    <property type="match status" value="1"/>
</dbReference>
<reference evidence="2" key="2">
    <citation type="submission" date="2020-11" db="EMBL/GenBank/DDBJ databases">
        <authorList>
            <person name="McCartney M.A."/>
            <person name="Auch B."/>
            <person name="Kono T."/>
            <person name="Mallez S."/>
            <person name="Becker A."/>
            <person name="Gohl D.M."/>
            <person name="Silverstein K.A.T."/>
            <person name="Koren S."/>
            <person name="Bechman K.B."/>
            <person name="Herman A."/>
            <person name="Abrahante J.E."/>
            <person name="Garbe J."/>
        </authorList>
    </citation>
    <scope>NUCLEOTIDE SEQUENCE</scope>
    <source>
        <strain evidence="2">Duluth1</strain>
        <tissue evidence="2">Whole animal</tissue>
    </source>
</reference>
<reference evidence="2" key="1">
    <citation type="journal article" date="2019" name="bioRxiv">
        <title>The Genome of the Zebra Mussel, Dreissena polymorpha: A Resource for Invasive Species Research.</title>
        <authorList>
            <person name="McCartney M.A."/>
            <person name="Auch B."/>
            <person name="Kono T."/>
            <person name="Mallez S."/>
            <person name="Zhang Y."/>
            <person name="Obille A."/>
            <person name="Becker A."/>
            <person name="Abrahante J.E."/>
            <person name="Garbe J."/>
            <person name="Badalamenti J.P."/>
            <person name="Herman A."/>
            <person name="Mangelson H."/>
            <person name="Liachko I."/>
            <person name="Sullivan S."/>
            <person name="Sone E.D."/>
            <person name="Koren S."/>
            <person name="Silverstein K.A.T."/>
            <person name="Beckman K.B."/>
            <person name="Gohl D.M."/>
        </authorList>
    </citation>
    <scope>NUCLEOTIDE SEQUENCE</scope>
    <source>
        <strain evidence="2">Duluth1</strain>
        <tissue evidence="2">Whole animal</tissue>
    </source>
</reference>
<accession>A0A9D4DGL2</accession>